<reference evidence="3 4" key="1">
    <citation type="submission" date="2018-05" db="EMBL/GenBank/DDBJ databases">
        <title>Lujinxingia marina gen. nov. sp. nov., a new facultative anaerobic member of the class Deltaproteobacteria, and proposal of Lujinxingaceae fam. nov.</title>
        <authorList>
            <person name="Li C.-M."/>
        </authorList>
    </citation>
    <scope>NUCLEOTIDE SEQUENCE [LARGE SCALE GENOMIC DNA]</scope>
    <source>
        <strain evidence="3 4">B210</strain>
    </source>
</reference>
<sequence length="148" mass="16447">MICKACDEKNPPGTYNCLHCQEPLPPEKDAGVERRALGGMVILGLFGVALAALGLWGWQEWTESRARSQALAQGKTEYLVHRVCLHQENAIRDNELRAQGYVYTRAQSEARGVVSGAEKPRHCYQKELGKAGQAEEPPRGGELVRVYR</sequence>
<dbReference type="EMBL" id="QHKO01000015">
    <property type="protein sequence ID" value="RAL20076.1"/>
    <property type="molecule type" value="Genomic_DNA"/>
</dbReference>
<dbReference type="AlphaFoldDB" id="A0A328C0I1"/>
<evidence type="ECO:0000256" key="2">
    <source>
        <dbReference type="SAM" id="Phobius"/>
    </source>
</evidence>
<evidence type="ECO:0000313" key="4">
    <source>
        <dbReference type="Proteomes" id="UP000249169"/>
    </source>
</evidence>
<keyword evidence="2" id="KW-0812">Transmembrane</keyword>
<dbReference type="OrthoDB" id="5512274at2"/>
<keyword evidence="2" id="KW-1133">Transmembrane helix</keyword>
<dbReference type="RefSeq" id="WP_111731435.1">
    <property type="nucleotide sequence ID" value="NZ_QHKO01000015.1"/>
</dbReference>
<gene>
    <name evidence="3" type="ORF">DL240_18770</name>
</gene>
<protein>
    <submittedName>
        <fullName evidence="3">Uncharacterized protein</fullName>
    </submittedName>
</protein>
<keyword evidence="2" id="KW-0472">Membrane</keyword>
<feature type="region of interest" description="Disordered" evidence="1">
    <location>
        <begin position="129"/>
        <end position="148"/>
    </location>
</feature>
<organism evidence="3 4">
    <name type="scientific">Lujinxingia litoralis</name>
    <dbReference type="NCBI Taxonomy" id="2211119"/>
    <lineage>
        <taxon>Bacteria</taxon>
        <taxon>Deltaproteobacteria</taxon>
        <taxon>Bradymonadales</taxon>
        <taxon>Lujinxingiaceae</taxon>
        <taxon>Lujinxingia</taxon>
    </lineage>
</organism>
<keyword evidence="4" id="KW-1185">Reference proteome</keyword>
<comment type="caution">
    <text evidence="3">The sequence shown here is derived from an EMBL/GenBank/DDBJ whole genome shotgun (WGS) entry which is preliminary data.</text>
</comment>
<evidence type="ECO:0000313" key="3">
    <source>
        <dbReference type="EMBL" id="RAL20076.1"/>
    </source>
</evidence>
<dbReference type="Proteomes" id="UP000249169">
    <property type="component" value="Unassembled WGS sequence"/>
</dbReference>
<proteinExistence type="predicted"/>
<evidence type="ECO:0000256" key="1">
    <source>
        <dbReference type="SAM" id="MobiDB-lite"/>
    </source>
</evidence>
<feature type="transmembrane region" description="Helical" evidence="2">
    <location>
        <begin position="36"/>
        <end position="58"/>
    </location>
</feature>
<accession>A0A328C0I1</accession>
<name>A0A328C0I1_9DELT</name>